<feature type="domain" description="Glycosyl transferase family 1" evidence="7">
    <location>
        <begin position="459"/>
        <end position="639"/>
    </location>
</feature>
<evidence type="ECO:0000259" key="8">
    <source>
        <dbReference type="Pfam" id="PF21269"/>
    </source>
</evidence>
<dbReference type="GO" id="GO:0016757">
    <property type="term" value="F:glycosyltransferase activity"/>
    <property type="evidence" value="ECO:0007669"/>
    <property type="project" value="UniProtKB-KW"/>
</dbReference>
<dbReference type="InParanoid" id="A0A3N4M0E8"/>
<dbReference type="InterPro" id="IPR049438">
    <property type="entry name" value="TreT_GT1"/>
</dbReference>
<keyword evidence="10" id="KW-1185">Reference proteome</keyword>
<dbReference type="GO" id="GO:0006006">
    <property type="term" value="P:glucose metabolic process"/>
    <property type="evidence" value="ECO:0007669"/>
    <property type="project" value="UniProtKB-KW"/>
</dbReference>
<accession>A0A3N4M0E8</accession>
<reference evidence="9 10" key="1">
    <citation type="journal article" date="2018" name="Nat. Ecol. Evol.">
        <title>Pezizomycetes genomes reveal the molecular basis of ectomycorrhizal truffle lifestyle.</title>
        <authorList>
            <person name="Murat C."/>
            <person name="Payen T."/>
            <person name="Noel B."/>
            <person name="Kuo A."/>
            <person name="Morin E."/>
            <person name="Chen J."/>
            <person name="Kohler A."/>
            <person name="Krizsan K."/>
            <person name="Balestrini R."/>
            <person name="Da Silva C."/>
            <person name="Montanini B."/>
            <person name="Hainaut M."/>
            <person name="Levati E."/>
            <person name="Barry K.W."/>
            <person name="Belfiori B."/>
            <person name="Cichocki N."/>
            <person name="Clum A."/>
            <person name="Dockter R.B."/>
            <person name="Fauchery L."/>
            <person name="Guy J."/>
            <person name="Iotti M."/>
            <person name="Le Tacon F."/>
            <person name="Lindquist E.A."/>
            <person name="Lipzen A."/>
            <person name="Malagnac F."/>
            <person name="Mello A."/>
            <person name="Molinier V."/>
            <person name="Miyauchi S."/>
            <person name="Poulain J."/>
            <person name="Riccioni C."/>
            <person name="Rubini A."/>
            <person name="Sitrit Y."/>
            <person name="Splivallo R."/>
            <person name="Traeger S."/>
            <person name="Wang M."/>
            <person name="Zifcakova L."/>
            <person name="Wipf D."/>
            <person name="Zambonelli A."/>
            <person name="Paolocci F."/>
            <person name="Nowrousian M."/>
            <person name="Ottonello S."/>
            <person name="Baldrian P."/>
            <person name="Spatafora J.W."/>
            <person name="Henrissat B."/>
            <person name="Nagy L.G."/>
            <person name="Aury J.M."/>
            <person name="Wincker P."/>
            <person name="Grigoriev I.V."/>
            <person name="Bonfante P."/>
            <person name="Martin F.M."/>
        </authorList>
    </citation>
    <scope>NUCLEOTIDE SEQUENCE [LARGE SCALE GENOMIC DNA]</scope>
    <source>
        <strain evidence="9 10">ATCC MYA-4762</strain>
    </source>
</reference>
<protein>
    <submittedName>
        <fullName evidence="9">UDP-Glycosyltransferase/glycogen phosphorylase</fullName>
    </submittedName>
</protein>
<evidence type="ECO:0000256" key="1">
    <source>
        <dbReference type="ARBA" id="ARBA00009481"/>
    </source>
</evidence>
<comment type="similarity">
    <text evidence="1">Belongs to the glycosyltransferase group 1 family. Glycosyltransferase 4 subfamily.</text>
</comment>
<evidence type="ECO:0000259" key="7">
    <source>
        <dbReference type="Pfam" id="PF00534"/>
    </source>
</evidence>
<sequence length="767" mass="86213">MVPHSIADEQAGFLSQPAYEMRRRMSKIEEVENWAGLSLAAMFCGLAVIEKHPCLLEIGICTHDGTYSTDYCMHHLHIPENTSHTDRANMCIKHIIEQLKFFSTEHTLKFVGAGITEKSLEITPTLPSVLWKDMDIVPMVYKVAYIAPPSLANGVMGGEYEGEMAIIDVDEQADSAARKCTKDFGPGLNPCLTIGYRNQVFPDTGGRARLVCKLDEYQKTVMGEGTWNSAMKYAKELRMRKIKIAYFSSTPQGGGVALMRHALLRFFKMAGVQAAWYVPKPHPRVFRITKTNHNILQGVADPNLRLTKSQSAQIDEWILANAERSWLSPGGPLAVGGADVCIIDDPQMPALIPLIRRARPHVPIIYRSHIEIRSDLVAQKGSPQEEVWSYLWNYIKHADVFVSHPMESFVPNSVPLEKLALMPASTDWLDGLNKVLRVWDLRYYHHNFRTMCSAIHMAKLQFPQRNYIIQVARFDPSKGIPDAIDAFCKLRKKLDNELPFSRTPQLLICGHGAVDDPDASIIYDETMQLLESDKYARWANDIIVMRIGPSDQMLNALLTNATLALQLSTREGFEVKVSEALHHGKPTIATLAGGIPLQIQHGKTGFLVRPSDTDAVAGYMYKLWMDRDLREKISKAATKGVSDEAGTVGNALCWMYLATKLSTKGLSPADADRDGPGARWVFDLARKEAREPWREGEPRLPRGVFVERRKRELDNVVEEEMVEAVRALGKGGEEEEEEEEENVKVKVKVRDEVEEALKMWTEQAYAS</sequence>
<evidence type="ECO:0000256" key="4">
    <source>
        <dbReference type="ARBA" id="ARBA00022676"/>
    </source>
</evidence>
<keyword evidence="3" id="KW-0313">Glucose metabolism</keyword>
<comment type="subunit">
    <text evidence="2">Homodimer.</text>
</comment>
<evidence type="ECO:0000256" key="3">
    <source>
        <dbReference type="ARBA" id="ARBA00022526"/>
    </source>
</evidence>
<dbReference type="Pfam" id="PF21269">
    <property type="entry name" value="TreT_GT1"/>
    <property type="match status" value="1"/>
</dbReference>
<dbReference type="InterPro" id="IPR001296">
    <property type="entry name" value="Glyco_trans_1"/>
</dbReference>
<keyword evidence="5 9" id="KW-0808">Transferase</keyword>
<dbReference type="InterPro" id="IPR052078">
    <property type="entry name" value="Trehalose_Metab_GTase"/>
</dbReference>
<evidence type="ECO:0000313" key="9">
    <source>
        <dbReference type="EMBL" id="RPB28633.1"/>
    </source>
</evidence>
<evidence type="ECO:0000256" key="2">
    <source>
        <dbReference type="ARBA" id="ARBA00011738"/>
    </source>
</evidence>
<dbReference type="OrthoDB" id="937291at2759"/>
<proteinExistence type="inferred from homology"/>
<dbReference type="Pfam" id="PF00534">
    <property type="entry name" value="Glycos_transf_1"/>
    <property type="match status" value="1"/>
</dbReference>
<name>A0A3N4M0E8_9PEZI</name>
<dbReference type="SUPFAM" id="SSF53756">
    <property type="entry name" value="UDP-Glycosyltransferase/glycogen phosphorylase"/>
    <property type="match status" value="1"/>
</dbReference>
<dbReference type="Proteomes" id="UP000267821">
    <property type="component" value="Unassembled WGS sequence"/>
</dbReference>
<keyword evidence="6" id="KW-0119">Carbohydrate metabolism</keyword>
<gene>
    <name evidence="9" type="ORF">L211DRAFT_777860</name>
</gene>
<evidence type="ECO:0000313" key="10">
    <source>
        <dbReference type="Proteomes" id="UP000267821"/>
    </source>
</evidence>
<organism evidence="9 10">
    <name type="scientific">Terfezia boudieri ATCC MYA-4762</name>
    <dbReference type="NCBI Taxonomy" id="1051890"/>
    <lineage>
        <taxon>Eukaryota</taxon>
        <taxon>Fungi</taxon>
        <taxon>Dikarya</taxon>
        <taxon>Ascomycota</taxon>
        <taxon>Pezizomycotina</taxon>
        <taxon>Pezizomycetes</taxon>
        <taxon>Pezizales</taxon>
        <taxon>Pezizaceae</taxon>
        <taxon>Terfezia</taxon>
    </lineage>
</organism>
<dbReference type="PANTHER" id="PTHR47779">
    <property type="entry name" value="SYNTHASE (CCG-9), PUTATIVE (AFU_ORTHOLOGUE AFUA_3G12100)-RELATED"/>
    <property type="match status" value="1"/>
</dbReference>
<dbReference type="STRING" id="1051890.A0A3N4M0E8"/>
<keyword evidence="4" id="KW-0328">Glycosyltransferase</keyword>
<dbReference type="Gene3D" id="3.40.50.2000">
    <property type="entry name" value="Glycogen Phosphorylase B"/>
    <property type="match status" value="2"/>
</dbReference>
<dbReference type="EMBL" id="ML121529">
    <property type="protein sequence ID" value="RPB28633.1"/>
    <property type="molecule type" value="Genomic_DNA"/>
</dbReference>
<evidence type="ECO:0000256" key="5">
    <source>
        <dbReference type="ARBA" id="ARBA00022679"/>
    </source>
</evidence>
<feature type="domain" description="Trehalose synthase N-terminal" evidence="8">
    <location>
        <begin position="247"/>
        <end position="409"/>
    </location>
</feature>
<dbReference type="PANTHER" id="PTHR47779:SF1">
    <property type="entry name" value="SYNTHASE (CCG-9), PUTATIVE (AFU_ORTHOLOGUE AFUA_3G12100)-RELATED"/>
    <property type="match status" value="1"/>
</dbReference>
<evidence type="ECO:0000256" key="6">
    <source>
        <dbReference type="ARBA" id="ARBA00023277"/>
    </source>
</evidence>
<dbReference type="AlphaFoldDB" id="A0A3N4M0E8"/>